<evidence type="ECO:0000259" key="1">
    <source>
        <dbReference type="Pfam" id="PF07238"/>
    </source>
</evidence>
<gene>
    <name evidence="2" type="ORF">ACFOWX_00540</name>
</gene>
<comment type="caution">
    <text evidence="2">The sequence shown here is derived from an EMBL/GenBank/DDBJ whole genome shotgun (WGS) entry which is preliminary data.</text>
</comment>
<dbReference type="InterPro" id="IPR009875">
    <property type="entry name" value="PilZ_domain"/>
</dbReference>
<dbReference type="EMBL" id="JBHSDH010000005">
    <property type="protein sequence ID" value="MFC4290901.1"/>
    <property type="molecule type" value="Genomic_DNA"/>
</dbReference>
<sequence>MMSVNEERNDDDRHWFNAREYDRGDVQIYADIREQGAGKHKVNIIDLSRSGFRIHSLTYIKVDKTVYLTIPGYAPLEARIAWHKGDLYGCEFRDRLHVAIYDHMVKTFPSLVRAR</sequence>
<keyword evidence="3" id="KW-1185">Reference proteome</keyword>
<accession>A0ABV8RC35</accession>
<dbReference type="RefSeq" id="WP_381420499.1">
    <property type="nucleotide sequence ID" value="NZ_JBHSDH010000005.1"/>
</dbReference>
<reference evidence="3" key="1">
    <citation type="journal article" date="2019" name="Int. J. Syst. Evol. Microbiol.">
        <title>The Global Catalogue of Microorganisms (GCM) 10K type strain sequencing project: providing services to taxonomists for standard genome sequencing and annotation.</title>
        <authorList>
            <consortium name="The Broad Institute Genomics Platform"/>
            <consortium name="The Broad Institute Genome Sequencing Center for Infectious Disease"/>
            <person name="Wu L."/>
            <person name="Ma J."/>
        </authorList>
    </citation>
    <scope>NUCLEOTIDE SEQUENCE [LARGE SCALE GENOMIC DNA]</scope>
    <source>
        <strain evidence="3">CECT 8531</strain>
    </source>
</reference>
<feature type="domain" description="PilZ" evidence="1">
    <location>
        <begin position="19"/>
        <end position="96"/>
    </location>
</feature>
<evidence type="ECO:0000313" key="3">
    <source>
        <dbReference type="Proteomes" id="UP001595887"/>
    </source>
</evidence>
<protein>
    <submittedName>
        <fullName evidence="2">PilZ domain-containing protein</fullName>
    </submittedName>
</protein>
<evidence type="ECO:0000313" key="2">
    <source>
        <dbReference type="EMBL" id="MFC4290901.1"/>
    </source>
</evidence>
<dbReference type="Proteomes" id="UP001595887">
    <property type="component" value="Unassembled WGS sequence"/>
</dbReference>
<dbReference type="Gene3D" id="2.40.10.220">
    <property type="entry name" value="predicted glycosyltransferase like domains"/>
    <property type="match status" value="1"/>
</dbReference>
<dbReference type="Pfam" id="PF07238">
    <property type="entry name" value="PilZ"/>
    <property type="match status" value="1"/>
</dbReference>
<dbReference type="SUPFAM" id="SSF141371">
    <property type="entry name" value="PilZ domain-like"/>
    <property type="match status" value="1"/>
</dbReference>
<organism evidence="2 3">
    <name type="scientific">Sphingorhabdus arenilitoris</name>
    <dbReference type="NCBI Taxonomy" id="1490041"/>
    <lineage>
        <taxon>Bacteria</taxon>
        <taxon>Pseudomonadati</taxon>
        <taxon>Pseudomonadota</taxon>
        <taxon>Alphaproteobacteria</taxon>
        <taxon>Sphingomonadales</taxon>
        <taxon>Sphingomonadaceae</taxon>
        <taxon>Sphingorhabdus</taxon>
    </lineage>
</organism>
<name>A0ABV8RC35_9SPHN</name>
<proteinExistence type="predicted"/>